<dbReference type="Gene3D" id="3.40.1170.60">
    <property type="match status" value="1"/>
</dbReference>
<dbReference type="Gene3D" id="3.30.70.270">
    <property type="match status" value="1"/>
</dbReference>
<evidence type="ECO:0000256" key="8">
    <source>
        <dbReference type="ARBA" id="ARBA00023242"/>
    </source>
</evidence>
<dbReference type="Pfam" id="PF11799">
    <property type="entry name" value="IMS_C"/>
    <property type="match status" value="1"/>
</dbReference>
<dbReference type="InterPro" id="IPR041298">
    <property type="entry name" value="UBZ3"/>
</dbReference>
<dbReference type="PANTHER" id="PTHR45873:SF1">
    <property type="entry name" value="DNA POLYMERASE ETA"/>
    <property type="match status" value="1"/>
</dbReference>
<protein>
    <recommendedName>
        <fullName evidence="9">DNA polymerase eta</fullName>
    </recommendedName>
</protein>
<evidence type="ECO:0000256" key="6">
    <source>
        <dbReference type="ARBA" id="ARBA00022833"/>
    </source>
</evidence>
<organism evidence="13 14">
    <name type="scientific">Marasmiellus scandens</name>
    <dbReference type="NCBI Taxonomy" id="2682957"/>
    <lineage>
        <taxon>Eukaryota</taxon>
        <taxon>Fungi</taxon>
        <taxon>Dikarya</taxon>
        <taxon>Basidiomycota</taxon>
        <taxon>Agaricomycotina</taxon>
        <taxon>Agaricomycetes</taxon>
        <taxon>Agaricomycetidae</taxon>
        <taxon>Agaricales</taxon>
        <taxon>Marasmiineae</taxon>
        <taxon>Omphalotaceae</taxon>
        <taxon>Marasmiellus</taxon>
    </lineage>
</organism>
<evidence type="ECO:0000256" key="9">
    <source>
        <dbReference type="ARBA" id="ARBA00044975"/>
    </source>
</evidence>
<dbReference type="Gene3D" id="1.10.150.20">
    <property type="entry name" value="5' to 3' exonuclease, C-terminal subdomain"/>
    <property type="match status" value="1"/>
</dbReference>
<keyword evidence="14" id="KW-1185">Reference proteome</keyword>
<proteinExistence type="predicted"/>
<evidence type="ECO:0000256" key="5">
    <source>
        <dbReference type="ARBA" id="ARBA00022771"/>
    </source>
</evidence>
<keyword evidence="7" id="KW-0234">DNA repair</keyword>
<keyword evidence="13" id="KW-0548">Nucleotidyltransferase</keyword>
<evidence type="ECO:0000256" key="10">
    <source>
        <dbReference type="SAM" id="MobiDB-lite"/>
    </source>
</evidence>
<dbReference type="Gene3D" id="3.30.1490.100">
    <property type="entry name" value="DNA polymerase, Y-family, little finger domain"/>
    <property type="match status" value="1"/>
</dbReference>
<evidence type="ECO:0000256" key="3">
    <source>
        <dbReference type="ARBA" id="ARBA00022723"/>
    </source>
</evidence>
<dbReference type="SUPFAM" id="SSF56672">
    <property type="entry name" value="DNA/RNA polymerases"/>
    <property type="match status" value="1"/>
</dbReference>
<dbReference type="InterPro" id="IPR052230">
    <property type="entry name" value="DNA_polymerase_eta"/>
</dbReference>
<keyword evidence="5" id="KW-0863">Zinc-finger</keyword>
<dbReference type="PROSITE" id="PS50173">
    <property type="entry name" value="UMUC"/>
    <property type="match status" value="1"/>
</dbReference>
<evidence type="ECO:0000256" key="4">
    <source>
        <dbReference type="ARBA" id="ARBA00022763"/>
    </source>
</evidence>
<keyword evidence="6" id="KW-0862">Zinc</keyword>
<dbReference type="Proteomes" id="UP001498398">
    <property type="component" value="Unassembled WGS sequence"/>
</dbReference>
<evidence type="ECO:0000256" key="7">
    <source>
        <dbReference type="ARBA" id="ARBA00023204"/>
    </source>
</evidence>
<dbReference type="InterPro" id="IPR036775">
    <property type="entry name" value="DNA_pol_Y-fam_lit_finger_sf"/>
</dbReference>
<feature type="region of interest" description="Disordered" evidence="10">
    <location>
        <begin position="503"/>
        <end position="539"/>
    </location>
</feature>
<feature type="compositionally biased region" description="Low complexity" evidence="10">
    <location>
        <begin position="522"/>
        <end position="539"/>
    </location>
</feature>
<keyword evidence="8" id="KW-0539">Nucleus</keyword>
<dbReference type="InterPro" id="IPR043128">
    <property type="entry name" value="Rev_trsase/Diguanyl_cyclase"/>
</dbReference>
<gene>
    <name evidence="13" type="primary">eso1</name>
    <name evidence="13" type="ORF">VKT23_011233</name>
</gene>
<dbReference type="SUPFAM" id="SSF100879">
    <property type="entry name" value="Lesion bypass DNA polymerase (Y-family), little finger domain"/>
    <property type="match status" value="1"/>
</dbReference>
<dbReference type="Pfam" id="PF00817">
    <property type="entry name" value="IMS"/>
    <property type="match status" value="1"/>
</dbReference>
<feature type="region of interest" description="Disordered" evidence="10">
    <location>
        <begin position="589"/>
        <end position="627"/>
    </location>
</feature>
<dbReference type="EMBL" id="JBANRG010000024">
    <property type="protein sequence ID" value="KAK7454477.1"/>
    <property type="molecule type" value="Genomic_DNA"/>
</dbReference>
<evidence type="ECO:0000259" key="11">
    <source>
        <dbReference type="PROSITE" id="PS50173"/>
    </source>
</evidence>
<keyword evidence="4" id="KW-0227">DNA damage</keyword>
<evidence type="ECO:0000259" key="12">
    <source>
        <dbReference type="PROSITE" id="PS51907"/>
    </source>
</evidence>
<name>A0ABR1J8X1_9AGAR</name>
<dbReference type="GO" id="GO:0003887">
    <property type="term" value="F:DNA-directed DNA polymerase activity"/>
    <property type="evidence" value="ECO:0007669"/>
    <property type="project" value="UniProtKB-EC"/>
</dbReference>
<feature type="domain" description="UBZ3-type" evidence="12">
    <location>
        <begin position="537"/>
        <end position="590"/>
    </location>
</feature>
<dbReference type="InterPro" id="IPR017961">
    <property type="entry name" value="DNA_pol_Y-fam_little_finger"/>
</dbReference>
<comment type="caution">
    <text evidence="13">The sequence shown here is derived from an EMBL/GenBank/DDBJ whole genome shotgun (WGS) entry which is preliminary data.</text>
</comment>
<evidence type="ECO:0000313" key="13">
    <source>
        <dbReference type="EMBL" id="KAK7454477.1"/>
    </source>
</evidence>
<dbReference type="InterPro" id="IPR001126">
    <property type="entry name" value="UmuC"/>
</dbReference>
<dbReference type="PROSITE" id="PS51907">
    <property type="entry name" value="ZF_UBZ3"/>
    <property type="match status" value="1"/>
</dbReference>
<feature type="compositionally biased region" description="Basic and acidic residues" evidence="10">
    <location>
        <begin position="512"/>
        <end position="521"/>
    </location>
</feature>
<evidence type="ECO:0000256" key="1">
    <source>
        <dbReference type="ARBA" id="ARBA00004123"/>
    </source>
</evidence>
<keyword evidence="3" id="KW-0479">Metal-binding</keyword>
<keyword evidence="2 13" id="KW-0808">Transferase</keyword>
<evidence type="ECO:0000256" key="2">
    <source>
        <dbReference type="ARBA" id="ARBA00022679"/>
    </source>
</evidence>
<accession>A0ABR1J8X1</accession>
<comment type="subcellular location">
    <subcellularLocation>
        <location evidence="1">Nucleus</location>
    </subcellularLocation>
</comment>
<evidence type="ECO:0000313" key="14">
    <source>
        <dbReference type="Proteomes" id="UP001498398"/>
    </source>
</evidence>
<sequence length="627" mass="70417">MSPESPSKSNAFWKGKAKAAEESIDEDFVDLRPTITYRHILQQNLGVRDPLRVVALCDSDAFYAACEMNRLGVKDKPLIVLQWEGIIAVNYPARARGVSRFQKLKDAKECCPELMIVHVATYKEGESEPGYWEDIDSKTHKVSLDYYRRESAKVFAMMKECLPDAEIEKASIDEAFIDFTKPVRQALLRRYPFLAKVPPDAPNGLDTPLPSPPSPDWGSHSNIVPIIPEDGDSASSSSAMPRRHNTWHDVALSIAAEMMHNARTNIDTKVGYTTSAGIARNKFLAKLCASYKKPNNQTVLRNDAIPNYLKPMAFQKIRFLGGKLGKALAEEYDVSTVQELLTVSLEEIQAKFGENAIWVYELLRGIDRTEVKEKSIVNKSMLASKNLQKPITRPQDGQHWIRVLAAELALRLNDARKANPQLWPKTLVLHASRNYETTRSKQAPFPFSREVTVDLIASAGNRLWKELVGSNPGPMKVTNVSLAFTGIETAEEGQQNIDEFFKMGAPGRVSKRPREERHSVESRPSIGESSSSTDSENHSTTFFCDECNKKFSLSTKFLSPSVSREEIRHALDAMKNEHDDFHFAQSVAREIEPDEPSLPKPPKKKAVKDGRKPPKPPTGIEKFFPRQ</sequence>
<dbReference type="InterPro" id="IPR043502">
    <property type="entry name" value="DNA/RNA_pol_sf"/>
</dbReference>
<feature type="domain" description="UmuC" evidence="11">
    <location>
        <begin position="54"/>
        <end position="321"/>
    </location>
</feature>
<dbReference type="Pfam" id="PF21704">
    <property type="entry name" value="POLH-Rev1_HhH"/>
    <property type="match status" value="1"/>
</dbReference>
<dbReference type="PIRSF" id="PIRSF036603">
    <property type="entry name" value="DPol_eta"/>
    <property type="match status" value="1"/>
</dbReference>
<dbReference type="PANTHER" id="PTHR45873">
    <property type="entry name" value="DNA POLYMERASE ETA"/>
    <property type="match status" value="1"/>
</dbReference>
<reference evidence="13 14" key="1">
    <citation type="submission" date="2024-01" db="EMBL/GenBank/DDBJ databases">
        <title>A draft genome for the cacao thread blight pathogen Marasmiellus scandens.</title>
        <authorList>
            <person name="Baruah I.K."/>
            <person name="Leung J."/>
            <person name="Bukari Y."/>
            <person name="Amoako-Attah I."/>
            <person name="Meinhardt L.W."/>
            <person name="Bailey B.A."/>
            <person name="Cohen S.P."/>
        </authorList>
    </citation>
    <scope>NUCLEOTIDE SEQUENCE [LARGE SCALE GENOMIC DNA]</scope>
    <source>
        <strain evidence="13 14">GH-19</strain>
    </source>
</reference>